<dbReference type="Gene3D" id="1.10.150.50">
    <property type="entry name" value="Transcription Factor, Ets-1"/>
    <property type="match status" value="1"/>
</dbReference>
<keyword evidence="1" id="KW-0677">Repeat</keyword>
<dbReference type="CDD" id="cd09487">
    <property type="entry name" value="SAM_superfamily"/>
    <property type="match status" value="1"/>
</dbReference>
<dbReference type="Pfam" id="PF07647">
    <property type="entry name" value="SAM_2"/>
    <property type="match status" value="1"/>
</dbReference>
<dbReference type="PANTHER" id="PTHR10627">
    <property type="entry name" value="SCP160"/>
    <property type="match status" value="1"/>
</dbReference>
<protein>
    <recommendedName>
        <fullName evidence="3">SAM domain-containing protein</fullName>
    </recommendedName>
</protein>
<feature type="region of interest" description="Disordered" evidence="2">
    <location>
        <begin position="24"/>
        <end position="71"/>
    </location>
</feature>
<evidence type="ECO:0000313" key="5">
    <source>
        <dbReference type="Proteomes" id="UP000663760"/>
    </source>
</evidence>
<dbReference type="InterPro" id="IPR013761">
    <property type="entry name" value="SAM/pointed_sf"/>
</dbReference>
<dbReference type="InterPro" id="IPR001660">
    <property type="entry name" value="SAM"/>
</dbReference>
<keyword evidence="5" id="KW-1185">Reference proteome</keyword>
<organism evidence="4 5">
    <name type="scientific">Spirodela intermedia</name>
    <name type="common">Intermediate duckweed</name>
    <dbReference type="NCBI Taxonomy" id="51605"/>
    <lineage>
        <taxon>Eukaryota</taxon>
        <taxon>Viridiplantae</taxon>
        <taxon>Streptophyta</taxon>
        <taxon>Embryophyta</taxon>
        <taxon>Tracheophyta</taxon>
        <taxon>Spermatophyta</taxon>
        <taxon>Magnoliopsida</taxon>
        <taxon>Liliopsida</taxon>
        <taxon>Araceae</taxon>
        <taxon>Lemnoideae</taxon>
        <taxon>Spirodela</taxon>
    </lineage>
</organism>
<dbReference type="AlphaFoldDB" id="A0A7I8LM78"/>
<dbReference type="Proteomes" id="UP000663760">
    <property type="component" value="Chromosome 17"/>
</dbReference>
<evidence type="ECO:0000256" key="1">
    <source>
        <dbReference type="ARBA" id="ARBA00022737"/>
    </source>
</evidence>
<dbReference type="EMBL" id="LR746280">
    <property type="protein sequence ID" value="CAA7410358.1"/>
    <property type="molecule type" value="Genomic_DNA"/>
</dbReference>
<reference evidence="4" key="1">
    <citation type="submission" date="2020-02" db="EMBL/GenBank/DDBJ databases">
        <authorList>
            <person name="Scholz U."/>
            <person name="Mascher M."/>
            <person name="Fiebig A."/>
        </authorList>
    </citation>
    <scope>NUCLEOTIDE SEQUENCE</scope>
</reference>
<name>A0A7I8LM78_SPIIN</name>
<dbReference type="PANTHER" id="PTHR10627:SF68">
    <property type="entry name" value="F26K24.15 PROTEIN-RELATED"/>
    <property type="match status" value="1"/>
</dbReference>
<dbReference type="SUPFAM" id="SSF47769">
    <property type="entry name" value="SAM/Pointed domain"/>
    <property type="match status" value="1"/>
</dbReference>
<gene>
    <name evidence="4" type="ORF">SI8410_17021036</name>
</gene>
<proteinExistence type="predicted"/>
<evidence type="ECO:0000313" key="4">
    <source>
        <dbReference type="EMBL" id="CAA7410358.1"/>
    </source>
</evidence>
<evidence type="ECO:0000256" key="2">
    <source>
        <dbReference type="SAM" id="MobiDB-lite"/>
    </source>
</evidence>
<accession>A0A7I8LM78</accession>
<sequence length="175" mass="19880">MADLQTEEEDDWVVVKKQRIVILVPPPSPAQDKISIPRSKEQRNNPQMKNENSSPNEPPPHHRRRRPAAAPIVSGAGGGFWGARRRPLVGPIQVMNQRMKAVNLERRLERLGGLKRYLESLSLSRFVRLIEKEQLDKFQLVGLTMGKLKEMGADAVGPRRKLLHAIECLCQHPHL</sequence>
<feature type="domain" description="SAM" evidence="3">
    <location>
        <begin position="108"/>
        <end position="172"/>
    </location>
</feature>
<dbReference type="SMART" id="SM00454">
    <property type="entry name" value="SAM"/>
    <property type="match status" value="1"/>
</dbReference>
<evidence type="ECO:0000259" key="3">
    <source>
        <dbReference type="PROSITE" id="PS50105"/>
    </source>
</evidence>
<dbReference type="PROSITE" id="PS50105">
    <property type="entry name" value="SAM_DOMAIN"/>
    <property type="match status" value="1"/>
</dbReference>
<dbReference type="OrthoDB" id="271862at2759"/>